<protein>
    <submittedName>
        <fullName evidence="1">Uncharacterized protein</fullName>
    </submittedName>
</protein>
<dbReference type="SUPFAM" id="SSF53098">
    <property type="entry name" value="Ribonuclease H-like"/>
    <property type="match status" value="1"/>
</dbReference>
<name>A0A8C4NFD3_EPTBU</name>
<reference evidence="1" key="2">
    <citation type="submission" date="2025-09" db="UniProtKB">
        <authorList>
            <consortium name="Ensembl"/>
        </authorList>
    </citation>
    <scope>IDENTIFICATION</scope>
</reference>
<dbReference type="OMA" id="DIFHELN"/>
<dbReference type="Proteomes" id="UP000694388">
    <property type="component" value="Unplaced"/>
</dbReference>
<dbReference type="InterPro" id="IPR012337">
    <property type="entry name" value="RNaseH-like_sf"/>
</dbReference>
<organism evidence="1 2">
    <name type="scientific">Eptatretus burgeri</name>
    <name type="common">Inshore hagfish</name>
    <dbReference type="NCBI Taxonomy" id="7764"/>
    <lineage>
        <taxon>Eukaryota</taxon>
        <taxon>Metazoa</taxon>
        <taxon>Chordata</taxon>
        <taxon>Craniata</taxon>
        <taxon>Vertebrata</taxon>
        <taxon>Cyclostomata</taxon>
        <taxon>Myxini</taxon>
        <taxon>Myxiniformes</taxon>
        <taxon>Myxinidae</taxon>
        <taxon>Eptatretinae</taxon>
        <taxon>Eptatretus</taxon>
    </lineage>
</organism>
<dbReference type="PANTHER" id="PTHR45913">
    <property type="entry name" value="EPM2A-INTERACTING PROTEIN 1"/>
    <property type="match status" value="1"/>
</dbReference>
<sequence>MVSLMVGEEAAKKVAVIPLSVNTNQRRIEDMSLDITAQVVQKIKESPWHAIQLDESTDIASYVQLIVWVRFIKADNFVDEPLLIKPLEATTKGEDIFGKVEQFYRDYDLDFGKLLGSTTDDAPAMLGVRSGLKTKLLEVAPQTSMVHCMIHRETLASRTLPETLQSMLSEVIKMVNHIKSSALNTRLFRLFCQEMDADHNNLLLYTQVRWLSRGNLLLRVYELKDELKEFQRTQGKTAWVALLELDSWLSELCYLVDIFERLNVLNHSLQGKDANLIIFHDKMSGFLATLKLLADKAAVKRCSLFPLSGGASNDLPVR</sequence>
<dbReference type="AlphaFoldDB" id="A0A8C4NFD3"/>
<reference evidence="1" key="1">
    <citation type="submission" date="2025-08" db="UniProtKB">
        <authorList>
            <consortium name="Ensembl"/>
        </authorList>
    </citation>
    <scope>IDENTIFICATION</scope>
</reference>
<proteinExistence type="predicted"/>
<evidence type="ECO:0000313" key="2">
    <source>
        <dbReference type="Proteomes" id="UP000694388"/>
    </source>
</evidence>
<keyword evidence="2" id="KW-1185">Reference proteome</keyword>
<dbReference type="PANTHER" id="PTHR45913:SF19">
    <property type="entry name" value="LOW QUALITY PROTEIN: ZINC FINGER BED DOMAIN-CONTAINING PROTEIN 5-LIKE"/>
    <property type="match status" value="1"/>
</dbReference>
<dbReference type="Ensembl" id="ENSEBUT00000007341.1">
    <property type="protein sequence ID" value="ENSEBUP00000006876.1"/>
    <property type="gene ID" value="ENSEBUG00000004522.1"/>
</dbReference>
<evidence type="ECO:0000313" key="1">
    <source>
        <dbReference type="Ensembl" id="ENSEBUP00000006876.1"/>
    </source>
</evidence>
<dbReference type="GeneTree" id="ENSGT00940000160807"/>
<accession>A0A8C4NFD3</accession>